<protein>
    <submittedName>
        <fullName evidence="1">Uncharacterized protein</fullName>
    </submittedName>
</protein>
<dbReference type="AlphaFoldDB" id="A0A1Y0B1M1"/>
<sequence>MIEARQSAMKCWEVYSLSCRPMATSILNSKGSFSNISYRVCSPVNLRSILPNESTC</sequence>
<reference evidence="1" key="1">
    <citation type="submission" date="2017-03" db="EMBL/GenBank/DDBJ databases">
        <title>The mitochondrial genome of the carnivorous plant Utricularia reniformis (Lentibulariaceae): structure, comparative analysis and evolutionary landmarks.</title>
        <authorList>
            <person name="Silva S.R."/>
            <person name="Alvarenga D.O."/>
            <person name="Michael T.P."/>
            <person name="Miranda V.F.O."/>
            <person name="Varani A.M."/>
        </authorList>
    </citation>
    <scope>NUCLEOTIDE SEQUENCE</scope>
</reference>
<dbReference type="EMBL" id="KY774314">
    <property type="protein sequence ID" value="ART31263.1"/>
    <property type="molecule type" value="Genomic_DNA"/>
</dbReference>
<proteinExistence type="predicted"/>
<keyword evidence="1" id="KW-0496">Mitochondrion</keyword>
<gene>
    <name evidence="1" type="ORF">AEK19_MT1039</name>
</gene>
<evidence type="ECO:0000313" key="1">
    <source>
        <dbReference type="EMBL" id="ART31263.1"/>
    </source>
</evidence>
<accession>A0A1Y0B1M1</accession>
<name>A0A1Y0B1M1_9LAMI</name>
<geneLocation type="mitochondrion" evidence="1"/>
<organism evidence="1">
    <name type="scientific">Utricularia reniformis</name>
    <dbReference type="NCBI Taxonomy" id="192314"/>
    <lineage>
        <taxon>Eukaryota</taxon>
        <taxon>Viridiplantae</taxon>
        <taxon>Streptophyta</taxon>
        <taxon>Embryophyta</taxon>
        <taxon>Tracheophyta</taxon>
        <taxon>Spermatophyta</taxon>
        <taxon>Magnoliopsida</taxon>
        <taxon>eudicotyledons</taxon>
        <taxon>Gunneridae</taxon>
        <taxon>Pentapetalae</taxon>
        <taxon>asterids</taxon>
        <taxon>lamiids</taxon>
        <taxon>Lamiales</taxon>
        <taxon>Lentibulariaceae</taxon>
        <taxon>Utricularia</taxon>
    </lineage>
</organism>